<comment type="cofactor">
    <cofactor evidence="1">
        <name>pyridoxal 5'-phosphate</name>
        <dbReference type="ChEBI" id="CHEBI:597326"/>
    </cofactor>
</comment>
<dbReference type="Pfam" id="PF00155">
    <property type="entry name" value="Aminotran_1_2"/>
    <property type="match status" value="1"/>
</dbReference>
<dbReference type="InterPro" id="IPR015422">
    <property type="entry name" value="PyrdxlP-dep_Trfase_small"/>
</dbReference>
<comment type="caution">
    <text evidence="5">The sequence shown here is derived from an EMBL/GenBank/DDBJ whole genome shotgun (WGS) entry which is preliminary data.</text>
</comment>
<dbReference type="InterPro" id="IPR004839">
    <property type="entry name" value="Aminotransferase_I/II_large"/>
</dbReference>
<dbReference type="GO" id="GO:0008483">
    <property type="term" value="F:transaminase activity"/>
    <property type="evidence" value="ECO:0007669"/>
    <property type="project" value="UniProtKB-KW"/>
</dbReference>
<keyword evidence="2 5" id="KW-0032">Aminotransferase</keyword>
<evidence type="ECO:0000313" key="6">
    <source>
        <dbReference type="Proteomes" id="UP001332931"/>
    </source>
</evidence>
<dbReference type="RefSeq" id="WP_330958140.1">
    <property type="nucleotide sequence ID" value="NZ_JAZGJQ010000004.1"/>
</dbReference>
<dbReference type="Gene3D" id="3.40.640.10">
    <property type="entry name" value="Type I PLP-dependent aspartate aminotransferase-like (Major domain)"/>
    <property type="match status" value="1"/>
</dbReference>
<sequence length="386" mass="42112">MRFSKRLDLFGDEVFAALNAKRRELEAEGRTVYDLSVGTPDFAPPQHVVDTLVESARDPENWKYSLHDKDELLQAVCDYYASRYGVDGITPDMVMSVAGTQEGMGYVCQALADPGDTVLVPDPCYPVFRAGSLLAGAKLAYYPLTADHDFLPYVAGIPDEVADAARYMVVSLPANPVGSVGTPEVYEQVIDFARRHDIVVIHDNAYSDIVFDGPAGGSFLSYPGALDVGVEFLSLSKSYNVTGCRLSFLVGRPDIVAATRKLRSQVNFGMFYPEQDAAIAALTGPREQVEEQRLRYQERRDALADGLEAIGWERPNAHGTLFVWARIPHGRMDSMDFVVELMERSGVIVTPGRSFGPAGEGYVRFALVSPVETIKEAVAAIGAAGI</sequence>
<dbReference type="InterPro" id="IPR015421">
    <property type="entry name" value="PyrdxlP-dep_Trfase_major"/>
</dbReference>
<protein>
    <submittedName>
        <fullName evidence="5">Aminotransferase class I/II-fold pyridoxal phosphate-dependent enzyme</fullName>
    </submittedName>
</protein>
<proteinExistence type="predicted"/>
<dbReference type="EMBL" id="JAZGJQ010000004">
    <property type="protein sequence ID" value="MEE6147375.1"/>
    <property type="molecule type" value="Genomic_DNA"/>
</dbReference>
<evidence type="ECO:0000256" key="3">
    <source>
        <dbReference type="ARBA" id="ARBA00022679"/>
    </source>
</evidence>
<dbReference type="Gene3D" id="3.90.1150.10">
    <property type="entry name" value="Aspartate Aminotransferase, domain 1"/>
    <property type="match status" value="1"/>
</dbReference>
<feature type="domain" description="Aminotransferase class I/classII large" evidence="4">
    <location>
        <begin position="32"/>
        <end position="381"/>
    </location>
</feature>
<accession>A0ABU7R9W2</accession>
<reference evidence="5 6" key="1">
    <citation type="submission" date="2024-01" db="EMBL/GenBank/DDBJ databases">
        <title>Description of Olsenella sp. nov., isolated from pig feces.</title>
        <authorList>
            <person name="Chang Y.-H."/>
        </authorList>
    </citation>
    <scope>NUCLEOTIDE SEQUENCE [LARGE SCALE GENOMIC DNA]</scope>
    <source>
        <strain evidence="5 6">YH-ols2223</strain>
    </source>
</reference>
<dbReference type="SUPFAM" id="SSF53383">
    <property type="entry name" value="PLP-dependent transferases"/>
    <property type="match status" value="1"/>
</dbReference>
<evidence type="ECO:0000259" key="4">
    <source>
        <dbReference type="Pfam" id="PF00155"/>
    </source>
</evidence>
<evidence type="ECO:0000256" key="1">
    <source>
        <dbReference type="ARBA" id="ARBA00001933"/>
    </source>
</evidence>
<evidence type="ECO:0000313" key="5">
    <source>
        <dbReference type="EMBL" id="MEE6147375.1"/>
    </source>
</evidence>
<name>A0ABU7R9W2_9ACTN</name>
<dbReference type="PANTHER" id="PTHR42832:SF4">
    <property type="entry name" value="BLR3474 PROTEIN"/>
    <property type="match status" value="1"/>
</dbReference>
<gene>
    <name evidence="5" type="ORF">VXJ25_05135</name>
</gene>
<dbReference type="InterPro" id="IPR050881">
    <property type="entry name" value="LL-DAP_aminotransferase"/>
</dbReference>
<dbReference type="InterPro" id="IPR015424">
    <property type="entry name" value="PyrdxlP-dep_Trfase"/>
</dbReference>
<dbReference type="CDD" id="cd00609">
    <property type="entry name" value="AAT_like"/>
    <property type="match status" value="1"/>
</dbReference>
<dbReference type="Proteomes" id="UP001332931">
    <property type="component" value="Unassembled WGS sequence"/>
</dbReference>
<evidence type="ECO:0000256" key="2">
    <source>
        <dbReference type="ARBA" id="ARBA00022576"/>
    </source>
</evidence>
<keyword evidence="6" id="KW-1185">Reference proteome</keyword>
<keyword evidence="3" id="KW-0808">Transferase</keyword>
<organism evidence="5 6">
    <name type="scientific">Olsenella absiana</name>
    <dbReference type="NCBI Taxonomy" id="3115222"/>
    <lineage>
        <taxon>Bacteria</taxon>
        <taxon>Bacillati</taxon>
        <taxon>Actinomycetota</taxon>
        <taxon>Coriobacteriia</taxon>
        <taxon>Coriobacteriales</taxon>
        <taxon>Atopobiaceae</taxon>
        <taxon>Olsenella</taxon>
    </lineage>
</organism>
<dbReference type="PANTHER" id="PTHR42832">
    <property type="entry name" value="AMINO ACID AMINOTRANSFERASE"/>
    <property type="match status" value="1"/>
</dbReference>